<evidence type="ECO:0000313" key="3">
    <source>
        <dbReference type="EMBL" id="GAL67059.1"/>
    </source>
</evidence>
<dbReference type="Gene3D" id="3.40.50.2000">
    <property type="entry name" value="Glycogen Phosphorylase B"/>
    <property type="match status" value="2"/>
</dbReference>
<dbReference type="Pfam" id="PF00534">
    <property type="entry name" value="Glycos_transf_1"/>
    <property type="match status" value="1"/>
</dbReference>
<evidence type="ECO:0000313" key="4">
    <source>
        <dbReference type="Proteomes" id="UP000029641"/>
    </source>
</evidence>
<protein>
    <submittedName>
        <fullName evidence="3">Alpha-1,4-N-acetylgalactosamine transferase PglH</fullName>
    </submittedName>
</protein>
<dbReference type="InterPro" id="IPR028098">
    <property type="entry name" value="Glyco_trans_4-like_N"/>
</dbReference>
<dbReference type="GO" id="GO:0016757">
    <property type="term" value="F:glycosyltransferase activity"/>
    <property type="evidence" value="ECO:0007669"/>
    <property type="project" value="InterPro"/>
</dbReference>
<dbReference type="SUPFAM" id="SSF53756">
    <property type="entry name" value="UDP-Glycosyltransferase/glycogen phosphorylase"/>
    <property type="match status" value="1"/>
</dbReference>
<feature type="domain" description="Glycosyl transferase family 1" evidence="1">
    <location>
        <begin position="170"/>
        <end position="336"/>
    </location>
</feature>
<dbReference type="Pfam" id="PF13439">
    <property type="entry name" value="Glyco_transf_4"/>
    <property type="match status" value="1"/>
</dbReference>
<dbReference type="AlphaFoldDB" id="A0A090VUX1"/>
<name>A0A090VUX1_9FLAO</name>
<dbReference type="RefSeq" id="WP_042243435.1">
    <property type="nucleotide sequence ID" value="NZ_BBNR01000007.1"/>
</dbReference>
<dbReference type="CDD" id="cd03820">
    <property type="entry name" value="GT4_AmsD-like"/>
    <property type="match status" value="1"/>
</dbReference>
<organism evidence="3 4">
    <name type="scientific">Jejuia pallidilutea</name>
    <dbReference type="NCBI Taxonomy" id="504487"/>
    <lineage>
        <taxon>Bacteria</taxon>
        <taxon>Pseudomonadati</taxon>
        <taxon>Bacteroidota</taxon>
        <taxon>Flavobacteriia</taxon>
        <taxon>Flavobacteriales</taxon>
        <taxon>Flavobacteriaceae</taxon>
        <taxon>Jejuia</taxon>
    </lineage>
</organism>
<dbReference type="InterPro" id="IPR001296">
    <property type="entry name" value="Glyco_trans_1"/>
</dbReference>
<feature type="domain" description="Glycosyltransferase subfamily 4-like N-terminal" evidence="2">
    <location>
        <begin position="13"/>
        <end position="162"/>
    </location>
</feature>
<dbReference type="eggNOG" id="COG0438">
    <property type="taxonomic scope" value="Bacteria"/>
</dbReference>
<dbReference type="PANTHER" id="PTHR12526">
    <property type="entry name" value="GLYCOSYLTRANSFERASE"/>
    <property type="match status" value="1"/>
</dbReference>
<evidence type="ECO:0000259" key="1">
    <source>
        <dbReference type="Pfam" id="PF00534"/>
    </source>
</evidence>
<dbReference type="STRING" id="504487.JCM19538_395"/>
<comment type="caution">
    <text evidence="3">The sequence shown here is derived from an EMBL/GenBank/DDBJ whole genome shotgun (WGS) entry which is preliminary data.</text>
</comment>
<dbReference type="EMBL" id="BBNR01000007">
    <property type="protein sequence ID" value="GAL67059.1"/>
    <property type="molecule type" value="Genomic_DNA"/>
</dbReference>
<evidence type="ECO:0000259" key="2">
    <source>
        <dbReference type="Pfam" id="PF13439"/>
    </source>
</evidence>
<gene>
    <name evidence="3" type="ORF">JCM19301_2224</name>
</gene>
<keyword evidence="3" id="KW-0808">Transferase</keyword>
<accession>A0A090VUX1</accession>
<reference evidence="3 4" key="1">
    <citation type="journal article" date="2014" name="Genome Announc.">
        <title>Draft Genome Sequence of Marine Flavobacterium Jejuia pallidilutea Strain 11shimoA1 and Pigmentation Mutants.</title>
        <authorList>
            <person name="Takatani N."/>
            <person name="Nakanishi M."/>
            <person name="Meirelles P."/>
            <person name="Mino S."/>
            <person name="Suda W."/>
            <person name="Oshima K."/>
            <person name="Hattori M."/>
            <person name="Ohkuma M."/>
            <person name="Hosokawa M."/>
            <person name="Miyashita K."/>
            <person name="Thompson F.L."/>
            <person name="Niwa A."/>
            <person name="Sawabe T."/>
            <person name="Sawabe T."/>
        </authorList>
    </citation>
    <scope>NUCLEOTIDE SEQUENCE [LARGE SCALE GENOMIC DNA]</scope>
    <source>
        <strain evidence="3 4">JCM 19301</strain>
    </source>
</reference>
<sequence>MKIDFAISSLRRGGGERVLVTIANNLVKRGHDVRIIVFIDSVEYVLDKKIQLVKLKTGIFSNETLRYTHELFKIYKKKRLRPDVLISFMTQTNLSAILVAKLFKIKVIASEHTNHSRTSTNKTLVDFTRKYIYRFANKITILTNYDLTYYKKNGCDVLILPNPCSFSNKNFKNNAPKEKTILAVGSLDKYKIKGFDNLLVLIAPILKKHKDWSLMFVGESLNNGGDFLLNLATNLKIQNQVIFAGLRDDVQQIMAKSEIFVLSSRTEGLPMVLIEAMSQNMCCIAYDCISGPSDIINHDVNGILIENQNTTDMASAINKVIENPELRKKLANKANEVLIKFDENLICDKWEYLIKNI</sequence>
<proteinExistence type="predicted"/>
<dbReference type="Proteomes" id="UP000029641">
    <property type="component" value="Unassembled WGS sequence"/>
</dbReference>
<dbReference type="PANTHER" id="PTHR12526:SF630">
    <property type="entry name" value="GLYCOSYLTRANSFERASE"/>
    <property type="match status" value="1"/>
</dbReference>